<reference evidence="1" key="3">
    <citation type="journal article" date="2017" name="Nature">
        <title>Genome sequence of the progenitor of the wheat D genome Aegilops tauschii.</title>
        <authorList>
            <person name="Luo M.C."/>
            <person name="Gu Y.Q."/>
            <person name="Puiu D."/>
            <person name="Wang H."/>
            <person name="Twardziok S.O."/>
            <person name="Deal K.R."/>
            <person name="Huo N."/>
            <person name="Zhu T."/>
            <person name="Wang L."/>
            <person name="Wang Y."/>
            <person name="McGuire P.E."/>
            <person name="Liu S."/>
            <person name="Long H."/>
            <person name="Ramasamy R.K."/>
            <person name="Rodriguez J.C."/>
            <person name="Van S.L."/>
            <person name="Yuan L."/>
            <person name="Wang Z."/>
            <person name="Xia Z."/>
            <person name="Xiao L."/>
            <person name="Anderson O.D."/>
            <person name="Ouyang S."/>
            <person name="Liang Y."/>
            <person name="Zimin A.V."/>
            <person name="Pertea G."/>
            <person name="Qi P."/>
            <person name="Bennetzen J.L."/>
            <person name="Dai X."/>
            <person name="Dawson M.W."/>
            <person name="Muller H.G."/>
            <person name="Kugler K."/>
            <person name="Rivarola-Duarte L."/>
            <person name="Spannagl M."/>
            <person name="Mayer K.F.X."/>
            <person name="Lu F.H."/>
            <person name="Bevan M.W."/>
            <person name="Leroy P."/>
            <person name="Li P."/>
            <person name="You F.M."/>
            <person name="Sun Q."/>
            <person name="Liu Z."/>
            <person name="Lyons E."/>
            <person name="Wicker T."/>
            <person name="Salzberg S.L."/>
            <person name="Devos K.M."/>
            <person name="Dvorak J."/>
        </authorList>
    </citation>
    <scope>NUCLEOTIDE SEQUENCE [LARGE SCALE GENOMIC DNA]</scope>
    <source>
        <strain evidence="1">cv. AL8/78</strain>
    </source>
</reference>
<dbReference type="Proteomes" id="UP000015105">
    <property type="component" value="Chromosome 3D"/>
</dbReference>
<evidence type="ECO:0000313" key="1">
    <source>
        <dbReference type="EnsemblPlants" id="AET3Gv20123800.16"/>
    </source>
</evidence>
<name>A0A453DW39_AEGTS</name>
<evidence type="ECO:0000313" key="2">
    <source>
        <dbReference type="Proteomes" id="UP000015105"/>
    </source>
</evidence>
<proteinExistence type="predicted"/>
<organism evidence="1 2">
    <name type="scientific">Aegilops tauschii subsp. strangulata</name>
    <name type="common">Goatgrass</name>
    <dbReference type="NCBI Taxonomy" id="200361"/>
    <lineage>
        <taxon>Eukaryota</taxon>
        <taxon>Viridiplantae</taxon>
        <taxon>Streptophyta</taxon>
        <taxon>Embryophyta</taxon>
        <taxon>Tracheophyta</taxon>
        <taxon>Spermatophyta</taxon>
        <taxon>Magnoliopsida</taxon>
        <taxon>Liliopsida</taxon>
        <taxon>Poales</taxon>
        <taxon>Poaceae</taxon>
        <taxon>BOP clade</taxon>
        <taxon>Pooideae</taxon>
        <taxon>Triticodae</taxon>
        <taxon>Triticeae</taxon>
        <taxon>Triticinae</taxon>
        <taxon>Aegilops</taxon>
    </lineage>
</organism>
<dbReference type="AlphaFoldDB" id="A0A453DW39"/>
<sequence>MILPTLQHMLPRWPVIGNLLRYPLSEVPMSVRLVIQTTKAPWMPITHPVCLVDWGAGTRKGPYRSDAKLAFLDKTSVLPYRHSASPLVKGPRNE</sequence>
<keyword evidence="2" id="KW-1185">Reference proteome</keyword>
<reference evidence="2" key="1">
    <citation type="journal article" date="2014" name="Science">
        <title>Ancient hybridizations among the ancestral genomes of bread wheat.</title>
        <authorList>
            <consortium name="International Wheat Genome Sequencing Consortium,"/>
            <person name="Marcussen T."/>
            <person name="Sandve S.R."/>
            <person name="Heier L."/>
            <person name="Spannagl M."/>
            <person name="Pfeifer M."/>
            <person name="Jakobsen K.S."/>
            <person name="Wulff B.B."/>
            <person name="Steuernagel B."/>
            <person name="Mayer K.F."/>
            <person name="Olsen O.A."/>
        </authorList>
    </citation>
    <scope>NUCLEOTIDE SEQUENCE [LARGE SCALE GENOMIC DNA]</scope>
    <source>
        <strain evidence="2">cv. AL8/78</strain>
    </source>
</reference>
<dbReference type="Gramene" id="AET3Gv20123800.16">
    <property type="protein sequence ID" value="AET3Gv20123800.16"/>
    <property type="gene ID" value="AET3Gv20123800"/>
</dbReference>
<protein>
    <submittedName>
        <fullName evidence="1">Uncharacterized protein</fullName>
    </submittedName>
</protein>
<dbReference type="EnsemblPlants" id="AET3Gv20123800.16">
    <property type="protein sequence ID" value="AET3Gv20123800.16"/>
    <property type="gene ID" value="AET3Gv20123800"/>
</dbReference>
<reference evidence="1" key="4">
    <citation type="submission" date="2019-03" db="UniProtKB">
        <authorList>
            <consortium name="EnsemblPlants"/>
        </authorList>
    </citation>
    <scope>IDENTIFICATION</scope>
</reference>
<reference evidence="1" key="5">
    <citation type="journal article" date="2021" name="G3 (Bethesda)">
        <title>Aegilops tauschii genome assembly Aet v5.0 features greater sequence contiguity and improved annotation.</title>
        <authorList>
            <person name="Wang L."/>
            <person name="Zhu T."/>
            <person name="Rodriguez J.C."/>
            <person name="Deal K.R."/>
            <person name="Dubcovsky J."/>
            <person name="McGuire P.E."/>
            <person name="Lux T."/>
            <person name="Spannagl M."/>
            <person name="Mayer K.F.X."/>
            <person name="Baldrich P."/>
            <person name="Meyers B.C."/>
            <person name="Huo N."/>
            <person name="Gu Y.Q."/>
            <person name="Zhou H."/>
            <person name="Devos K.M."/>
            <person name="Bennetzen J.L."/>
            <person name="Unver T."/>
            <person name="Budak H."/>
            <person name="Gulick P.J."/>
            <person name="Galiba G."/>
            <person name="Kalapos B."/>
            <person name="Nelson D.R."/>
            <person name="Li P."/>
            <person name="You F.M."/>
            <person name="Luo M.C."/>
            <person name="Dvorak J."/>
        </authorList>
    </citation>
    <scope>NUCLEOTIDE SEQUENCE [LARGE SCALE GENOMIC DNA]</scope>
    <source>
        <strain evidence="1">cv. AL8/78</strain>
    </source>
</reference>
<accession>A0A453DW39</accession>
<reference evidence="2" key="2">
    <citation type="journal article" date="2017" name="Nat. Plants">
        <title>The Aegilops tauschii genome reveals multiple impacts of transposons.</title>
        <authorList>
            <person name="Zhao G."/>
            <person name="Zou C."/>
            <person name="Li K."/>
            <person name="Wang K."/>
            <person name="Li T."/>
            <person name="Gao L."/>
            <person name="Zhang X."/>
            <person name="Wang H."/>
            <person name="Yang Z."/>
            <person name="Liu X."/>
            <person name="Jiang W."/>
            <person name="Mao L."/>
            <person name="Kong X."/>
            <person name="Jiao Y."/>
            <person name="Jia J."/>
        </authorList>
    </citation>
    <scope>NUCLEOTIDE SEQUENCE [LARGE SCALE GENOMIC DNA]</scope>
    <source>
        <strain evidence="2">cv. AL8/78</strain>
    </source>
</reference>